<dbReference type="OrthoDB" id="1030341at2"/>
<name>A0A1M7BHY7_9FLAO</name>
<sequence length="235" mass="27147">MEKIMELDMDDHLVPKFALIGYASTPSHYSTEHYFAYHRIVGECLTAGMPLTKDTARNLFRCLEGELIKFSFKGLLPKNLIHFGFKGDLHLVWIVHPKRHILYFDERMGIPIGQYPLPKLVFSLKGNMLNVFALKRSDALDGDTILYHAPLPNVNARGRVCMGNVSMDYDGFEHYEDIMGFMEKQFFSSVFTETHHNDLIKGNLVQTMKHLNGKQRFDDTLLIANNMTIKQLYER</sequence>
<comment type="caution">
    <text evidence="2">The sequence shown here is derived from an EMBL/GenBank/DDBJ whole genome shotgun (WGS) entry which is preliminary data.</text>
</comment>
<dbReference type="Proteomes" id="UP000184031">
    <property type="component" value="Unassembled WGS sequence"/>
</dbReference>
<dbReference type="Pfam" id="PF14460">
    <property type="entry name" value="Prok-E2_D"/>
    <property type="match status" value="1"/>
</dbReference>
<gene>
    <name evidence="1" type="ORF">SAMN04487891_110175</name>
    <name evidence="2" type="ORF">SAMN05216293_3737</name>
</gene>
<proteinExistence type="predicted"/>
<evidence type="ECO:0000313" key="2">
    <source>
        <dbReference type="EMBL" id="SHL54612.1"/>
    </source>
</evidence>
<dbReference type="InterPro" id="IPR032787">
    <property type="entry name" value="Prok-E2_D"/>
</dbReference>
<organism evidence="2 3">
    <name type="scientific">Flagellimonas taeanensis</name>
    <dbReference type="NCBI Taxonomy" id="1005926"/>
    <lineage>
        <taxon>Bacteria</taxon>
        <taxon>Pseudomonadati</taxon>
        <taxon>Bacteroidota</taxon>
        <taxon>Flavobacteriia</taxon>
        <taxon>Flavobacteriales</taxon>
        <taxon>Flavobacteriaceae</taxon>
        <taxon>Flagellimonas</taxon>
    </lineage>
</organism>
<accession>A0A1M7BHY7</accession>
<dbReference type="STRING" id="1055723.SAMN05216293_3737"/>
<evidence type="ECO:0000313" key="4">
    <source>
        <dbReference type="Proteomes" id="UP000198940"/>
    </source>
</evidence>
<dbReference type="EMBL" id="FRAT01000011">
    <property type="protein sequence ID" value="SHL54612.1"/>
    <property type="molecule type" value="Genomic_DNA"/>
</dbReference>
<reference evidence="2 3" key="1">
    <citation type="submission" date="2016-11" db="EMBL/GenBank/DDBJ databases">
        <authorList>
            <person name="Varghese N."/>
            <person name="Submissions S."/>
        </authorList>
    </citation>
    <scope>NUCLEOTIDE SEQUENCE [LARGE SCALE GENOMIC DNA]</scope>
    <source>
        <strain evidence="2 3">CGMCC 1.12174</strain>
        <strain evidence="1 4">DSM 26351</strain>
    </source>
</reference>
<dbReference type="RefSeq" id="WP_072882394.1">
    <property type="nucleotide sequence ID" value="NZ_FOKU01000010.1"/>
</dbReference>
<keyword evidence="4" id="KW-1185">Reference proteome</keyword>
<dbReference type="EMBL" id="FOKU01000010">
    <property type="protein sequence ID" value="SFC41252.1"/>
    <property type="molecule type" value="Genomic_DNA"/>
</dbReference>
<evidence type="ECO:0000313" key="3">
    <source>
        <dbReference type="Proteomes" id="UP000184031"/>
    </source>
</evidence>
<evidence type="ECO:0000313" key="1">
    <source>
        <dbReference type="EMBL" id="SFC41252.1"/>
    </source>
</evidence>
<dbReference type="Proteomes" id="UP000198940">
    <property type="component" value="Unassembled WGS sequence"/>
</dbReference>
<protein>
    <submittedName>
        <fullName evidence="2">PRTRC system protein B</fullName>
    </submittedName>
</protein>
<dbReference type="AlphaFoldDB" id="A0A1M7BHY7"/>